<reference evidence="3" key="1">
    <citation type="journal article" date="2020" name="mSystems">
        <title>Genome- and Community-Level Interaction Insights into Carbon Utilization and Element Cycling Functions of Hydrothermarchaeota in Hydrothermal Sediment.</title>
        <authorList>
            <person name="Zhou Z."/>
            <person name="Liu Y."/>
            <person name="Xu W."/>
            <person name="Pan J."/>
            <person name="Luo Z.H."/>
            <person name="Li M."/>
        </authorList>
    </citation>
    <scope>NUCLEOTIDE SEQUENCE [LARGE SCALE GENOMIC DNA]</scope>
    <source>
        <strain evidence="3">SpSt-1182</strain>
    </source>
</reference>
<dbReference type="Proteomes" id="UP000885672">
    <property type="component" value="Unassembled WGS sequence"/>
</dbReference>
<dbReference type="AlphaFoldDB" id="A0A7V0T7T6"/>
<accession>A0A7V0T7T6</accession>
<evidence type="ECO:0000313" key="3">
    <source>
        <dbReference type="EMBL" id="HDR00549.1"/>
    </source>
</evidence>
<dbReference type="InterPro" id="IPR029001">
    <property type="entry name" value="ITPase-like_fam"/>
</dbReference>
<dbReference type="CDD" id="cd00555">
    <property type="entry name" value="Maf"/>
    <property type="match status" value="1"/>
</dbReference>
<evidence type="ECO:0000256" key="2">
    <source>
        <dbReference type="ARBA" id="ARBA00022801"/>
    </source>
</evidence>
<dbReference type="GO" id="GO:0047429">
    <property type="term" value="F:nucleoside triphosphate diphosphatase activity"/>
    <property type="evidence" value="ECO:0007669"/>
    <property type="project" value="InterPro"/>
</dbReference>
<comment type="cofactor">
    <cofactor evidence="1">
        <name>a divalent metal cation</name>
        <dbReference type="ChEBI" id="CHEBI:60240"/>
    </cofactor>
</comment>
<proteinExistence type="inferred from homology"/>
<dbReference type="PANTHER" id="PTHR43213:SF5">
    <property type="entry name" value="BIFUNCTIONAL DTTP_UTP PYROPHOSPHATASE_METHYLTRANSFERASE PROTEIN-RELATED"/>
    <property type="match status" value="1"/>
</dbReference>
<dbReference type="HAMAP" id="MF_00528">
    <property type="entry name" value="Maf"/>
    <property type="match status" value="1"/>
</dbReference>
<comment type="caution">
    <text evidence="3">The sequence shown here is derived from an EMBL/GenBank/DDBJ whole genome shotgun (WGS) entry which is preliminary data.</text>
</comment>
<dbReference type="Pfam" id="PF02545">
    <property type="entry name" value="Maf"/>
    <property type="match status" value="1"/>
</dbReference>
<organism evidence="3">
    <name type="scientific">candidate division WOR-3 bacterium</name>
    <dbReference type="NCBI Taxonomy" id="2052148"/>
    <lineage>
        <taxon>Bacteria</taxon>
        <taxon>Bacteria division WOR-3</taxon>
    </lineage>
</organism>
<dbReference type="InterPro" id="IPR003697">
    <property type="entry name" value="Maf-like"/>
</dbReference>
<keyword evidence="2" id="KW-0378">Hydrolase</keyword>
<protein>
    <submittedName>
        <fullName evidence="3">Septum formation protein Maf</fullName>
    </submittedName>
</protein>
<dbReference type="PIRSF" id="PIRSF006305">
    <property type="entry name" value="Maf"/>
    <property type="match status" value="1"/>
</dbReference>
<evidence type="ECO:0000256" key="1">
    <source>
        <dbReference type="ARBA" id="ARBA00001968"/>
    </source>
</evidence>
<dbReference type="NCBIfam" id="TIGR00172">
    <property type="entry name" value="maf"/>
    <property type="match status" value="1"/>
</dbReference>
<dbReference type="EMBL" id="DSBX01000376">
    <property type="protein sequence ID" value="HDR00549.1"/>
    <property type="molecule type" value="Genomic_DNA"/>
</dbReference>
<gene>
    <name evidence="3" type="primary">maf</name>
    <name evidence="3" type="ORF">ENN51_09750</name>
</gene>
<feature type="non-terminal residue" evidence="3">
    <location>
        <position position="1"/>
    </location>
</feature>
<dbReference type="PANTHER" id="PTHR43213">
    <property type="entry name" value="BIFUNCTIONAL DTTP/UTP PYROPHOSPHATASE/METHYLTRANSFERASE PROTEIN-RELATED"/>
    <property type="match status" value="1"/>
</dbReference>
<sequence>PAALAIRHARHKALSVLRPGLSGLVIGVDTIVVLGRSVLGKPAERDEARRMLLRLSGRSHRVISGLAVHDTGTGRTRTASEESRVTFRPLTRDEIERYLDTGEPFDKAGAYGIQGRAGAFVSRLEGGYPNVVGLPLSRLMAMLFACRDER</sequence>
<name>A0A7V0T7T6_UNCW3</name>
<dbReference type="Gene3D" id="3.90.950.10">
    <property type="match status" value="1"/>
</dbReference>
<dbReference type="SUPFAM" id="SSF52972">
    <property type="entry name" value="ITPase-like"/>
    <property type="match status" value="1"/>
</dbReference>